<dbReference type="SMART" id="SM00847">
    <property type="entry name" value="HA2"/>
    <property type="match status" value="1"/>
</dbReference>
<dbReference type="SUPFAM" id="SSF52540">
    <property type="entry name" value="P-loop containing nucleoside triphosphate hydrolases"/>
    <property type="match status" value="1"/>
</dbReference>
<dbReference type="SMART" id="SM00487">
    <property type="entry name" value="DEXDc"/>
    <property type="match status" value="1"/>
</dbReference>
<dbReference type="InParanoid" id="A0A316WE96"/>
<dbReference type="InterPro" id="IPR015940">
    <property type="entry name" value="UBA"/>
</dbReference>
<dbReference type="EC" id="3.6.4.13" evidence="2"/>
<comment type="catalytic activity">
    <reaction evidence="11">
        <text>ATP + H2O = ADP + phosphate + H(+)</text>
        <dbReference type="Rhea" id="RHEA:13065"/>
        <dbReference type="ChEBI" id="CHEBI:15377"/>
        <dbReference type="ChEBI" id="CHEBI:15378"/>
        <dbReference type="ChEBI" id="CHEBI:30616"/>
        <dbReference type="ChEBI" id="CHEBI:43474"/>
        <dbReference type="ChEBI" id="CHEBI:456216"/>
        <dbReference type="EC" id="3.6.4.13"/>
    </reaction>
</comment>
<keyword evidence="9" id="KW-0694">RNA-binding</keyword>
<keyword evidence="6 16" id="KW-0378">Hydrolase</keyword>
<dbReference type="FunFam" id="3.40.50.300:FF:000500">
    <property type="entry name" value="ATP-dependent RNA helicase DHX29"/>
    <property type="match status" value="1"/>
</dbReference>
<evidence type="ECO:0000256" key="2">
    <source>
        <dbReference type="ARBA" id="ARBA00012552"/>
    </source>
</evidence>
<gene>
    <name evidence="16" type="ORF">IE81DRAFT_308902</name>
</gene>
<organism evidence="16 17">
    <name type="scientific">Ceraceosorus guamensis</name>
    <dbReference type="NCBI Taxonomy" id="1522189"/>
    <lineage>
        <taxon>Eukaryota</taxon>
        <taxon>Fungi</taxon>
        <taxon>Dikarya</taxon>
        <taxon>Basidiomycota</taxon>
        <taxon>Ustilaginomycotina</taxon>
        <taxon>Exobasidiomycetes</taxon>
        <taxon>Ceraceosorales</taxon>
        <taxon>Ceraceosoraceae</taxon>
        <taxon>Ceraceosorus</taxon>
    </lineage>
</organism>
<keyword evidence="7" id="KW-0347">Helicase</keyword>
<feature type="region of interest" description="Disordered" evidence="13">
    <location>
        <begin position="938"/>
        <end position="986"/>
    </location>
</feature>
<dbReference type="InterPro" id="IPR011709">
    <property type="entry name" value="DEAD-box_helicase_OB_fold"/>
</dbReference>
<dbReference type="GeneID" id="37034255"/>
<evidence type="ECO:0000259" key="14">
    <source>
        <dbReference type="PROSITE" id="PS51192"/>
    </source>
</evidence>
<dbReference type="InterPro" id="IPR007502">
    <property type="entry name" value="Helicase-assoc_dom"/>
</dbReference>
<evidence type="ECO:0000256" key="10">
    <source>
        <dbReference type="ARBA" id="ARBA00022946"/>
    </source>
</evidence>
<evidence type="ECO:0000256" key="13">
    <source>
        <dbReference type="SAM" id="MobiDB-lite"/>
    </source>
</evidence>
<evidence type="ECO:0000259" key="15">
    <source>
        <dbReference type="PROSITE" id="PS51194"/>
    </source>
</evidence>
<dbReference type="Proteomes" id="UP000245783">
    <property type="component" value="Unassembled WGS sequence"/>
</dbReference>
<evidence type="ECO:0000313" key="16">
    <source>
        <dbReference type="EMBL" id="PWN45735.1"/>
    </source>
</evidence>
<feature type="coiled-coil region" evidence="12">
    <location>
        <begin position="283"/>
        <end position="310"/>
    </location>
</feature>
<keyword evidence="8" id="KW-0067">ATP-binding</keyword>
<feature type="compositionally biased region" description="Basic and acidic residues" evidence="13">
    <location>
        <begin position="389"/>
        <end position="415"/>
    </location>
</feature>
<dbReference type="GO" id="GO:0003724">
    <property type="term" value="F:RNA helicase activity"/>
    <property type="evidence" value="ECO:0007669"/>
    <property type="project" value="UniProtKB-EC"/>
</dbReference>
<dbReference type="GO" id="GO:0016787">
    <property type="term" value="F:hydrolase activity"/>
    <property type="evidence" value="ECO:0007669"/>
    <property type="project" value="UniProtKB-KW"/>
</dbReference>
<keyword evidence="4" id="KW-0934">Plastid</keyword>
<dbReference type="InterPro" id="IPR001650">
    <property type="entry name" value="Helicase_C-like"/>
</dbReference>
<dbReference type="CDD" id="cd17917">
    <property type="entry name" value="DEXHc_RHA-like"/>
    <property type="match status" value="1"/>
</dbReference>
<dbReference type="Pfam" id="PF22562">
    <property type="entry name" value="UBA_7"/>
    <property type="match status" value="1"/>
</dbReference>
<evidence type="ECO:0000256" key="1">
    <source>
        <dbReference type="ARBA" id="ARBA00004229"/>
    </source>
</evidence>
<dbReference type="Pfam" id="PF00271">
    <property type="entry name" value="Helicase_C"/>
    <property type="match status" value="1"/>
</dbReference>
<keyword evidence="5" id="KW-0547">Nucleotide-binding</keyword>
<dbReference type="PROSITE" id="PS51192">
    <property type="entry name" value="HELICASE_ATP_BIND_1"/>
    <property type="match status" value="1"/>
</dbReference>
<reference evidence="16 17" key="1">
    <citation type="journal article" date="2018" name="Mol. Biol. Evol.">
        <title>Broad Genomic Sampling Reveals a Smut Pathogenic Ancestry of the Fungal Clade Ustilaginomycotina.</title>
        <authorList>
            <person name="Kijpornyongpan T."/>
            <person name="Mondo S.J."/>
            <person name="Barry K."/>
            <person name="Sandor L."/>
            <person name="Lee J."/>
            <person name="Lipzen A."/>
            <person name="Pangilinan J."/>
            <person name="LaButti K."/>
            <person name="Hainaut M."/>
            <person name="Henrissat B."/>
            <person name="Grigoriev I.V."/>
            <person name="Spatafora J.W."/>
            <person name="Aime M.C."/>
        </authorList>
    </citation>
    <scope>NUCLEOTIDE SEQUENCE [LARGE SCALE GENOMIC DNA]</scope>
    <source>
        <strain evidence="16 17">MCA 4658</strain>
    </source>
</reference>
<evidence type="ECO:0000256" key="7">
    <source>
        <dbReference type="ARBA" id="ARBA00022806"/>
    </source>
</evidence>
<feature type="region of interest" description="Disordered" evidence="13">
    <location>
        <begin position="638"/>
        <end position="700"/>
    </location>
</feature>
<dbReference type="Gene3D" id="1.20.120.1080">
    <property type="match status" value="1"/>
</dbReference>
<evidence type="ECO:0000256" key="9">
    <source>
        <dbReference type="ARBA" id="ARBA00022884"/>
    </source>
</evidence>
<evidence type="ECO:0000256" key="12">
    <source>
        <dbReference type="SAM" id="Coils"/>
    </source>
</evidence>
<dbReference type="Pfam" id="PF07717">
    <property type="entry name" value="OB_NTP_bind"/>
    <property type="match status" value="1"/>
</dbReference>
<protein>
    <recommendedName>
        <fullName evidence="2">RNA helicase</fullName>
        <ecNumber evidence="2">3.6.4.13</ecNumber>
    </recommendedName>
</protein>
<evidence type="ECO:0000256" key="11">
    <source>
        <dbReference type="ARBA" id="ARBA00047984"/>
    </source>
</evidence>
<dbReference type="InterPro" id="IPR014001">
    <property type="entry name" value="Helicase_ATP-bd"/>
</dbReference>
<comment type="subcellular location">
    <subcellularLocation>
        <location evidence="1">Plastid</location>
        <location evidence="1">Chloroplast</location>
    </subcellularLocation>
</comment>
<sequence length="1555" mass="170465">MAKKKKAALKPNPARGFATTSVPSKKEDPPSGASSGTSTPRTQTAEEQEAARSAADELGLGTGNAPNAVGGYGKGKAQEWTEEMAEEMALQLVTDRVWDRSEKESARLWKIIEYDRRLAASLPSFMMDPILRDQILSQIPADPQPSQGSVAFSALVPSLTATSSATSLLARGLTTHSLLLRLGFTPEQAEQALSNTPSADVDDCLAWLWTRLDDEEVDKARARCNRGEQMGEVEDATIAPKHDGFSFERGSPQKAAPQPKVVEARAPILELSPGELAARRESIRQCARSALALAAELEKLEEEVDALEDPIGAYARSKAGLIQLDRVSATLSKAKAAGNESEAPGLLRAEVKEAERRIEVVRPPLERTRDAVSKGKWFDRKAGEEAFRVEMEKDKERQQKEKEEKEAKEKEERLARGLPDPNGEADNVAQSSAAPAAKTDVESSTPQGANTDKDAPTDAASDAGSDVGSIASDGMFGDMLNEAPTQITDEETGGVVHVWPLPQPALKGSGGGKLPRSLLNEALRRVDMAASARYQSLGGKSVCRAALILRWTPPGVGKVVVDTYKLTGIGAGSPSAAEELLAIVALTCMERDRHYERNLGKGWREWWDEVESARKAERDAKRRTHVEKVGTLLAARLDDERHRADEKDRLKKANAAAAASAPGGAVTLAGPPNGTESPDTEEQKDVQAPSTVQPYSDAEAEATRAMWQRTTSSNRFAQMLPGRQGLPIAKFKDTILETLHKNQIFVLSGETGCGKSTQVPAYIVEACMAAGQPCKVYVTEPRRISAISLAERVSQELGEAPNAVGSDDSLVGSGVRLDSKIGRNARLVYATTGIVLRMLESGRLEGVTHIVLDEVHERSIESDFLLIILKTLMQVRTDLKVILMSATLDAERISAYFGGCPTIAVPGRTFPVDVRYLEDAVELTDYTIEDGSPYARRPKRWNDRKADVPGNRAKLTSTEAEEEAPDLDDDDEQDGPASTTTTEEIKKYRPKTISTLDRMDENVIQHELIITLLERICFEDDTLRPYSPAILIFMPGIADIRKLTDLLNGHRSFGSQSFRIFPLHSTISNEDQGSVFNVPPRGVRKIVIATNIAETGITIPDITCVIDSGKHREMRFDEKRQLSRLVECFVAKSNAKQRRGRAGRVQEGLCFHLFTKLRHDKYFADHPLPEMLRLSLQDLALKLKVMKVRIGTSIEDALSKAMDPPSSVNVQRAIAALVEVKALTASEEITALGRHLSRLPLDVHMGKFLLIAALVGALDPALTIAATLNSKSPFITPFGREAEADRAKASFKAGDSDFVTYAKAFAAWRRAIDNNFARQFCTKNFLSPQNLQGIEELRLQYFGYLLDSGFVTVNAEAKQDLAKARFRSGRNAKPLMIPEHLSLNANSLAVLNAALCAGLYPKLLAIDSRSYQIRTIGNNAPAAIHPSSVNFRSRLGDLPKGFNHLVYFTLMQSKKLYAWETGAVDDRGIILMCGDADFKVTSSSLFIDRQRIRFFIPDSKTLLALRLLRDQLSKLINSSYRNPGREWTQDQRNYFDLATQVLGMGANDKDNVMQT</sequence>
<feature type="compositionally biased region" description="Low complexity" evidence="13">
    <location>
        <begin position="30"/>
        <end position="40"/>
    </location>
</feature>
<dbReference type="PROSITE" id="PS51194">
    <property type="entry name" value="HELICASE_CTER"/>
    <property type="match status" value="1"/>
</dbReference>
<name>A0A316WE96_9BASI</name>
<dbReference type="PANTHER" id="PTHR18934:SF145">
    <property type="entry name" value="ATP-DEPENDENT RNA HELICASE DHX57-RELATED"/>
    <property type="match status" value="1"/>
</dbReference>
<dbReference type="RefSeq" id="XP_025372895.1">
    <property type="nucleotide sequence ID" value="XM_025512385.1"/>
</dbReference>
<dbReference type="FunCoup" id="A0A316WE96">
    <property type="interactions" value="344"/>
</dbReference>
<dbReference type="Gene3D" id="3.40.50.300">
    <property type="entry name" value="P-loop containing nucleotide triphosphate hydrolases"/>
    <property type="match status" value="2"/>
</dbReference>
<dbReference type="STRING" id="1522189.A0A316WE96"/>
<dbReference type="GO" id="GO:0005524">
    <property type="term" value="F:ATP binding"/>
    <property type="evidence" value="ECO:0007669"/>
    <property type="project" value="UniProtKB-KW"/>
</dbReference>
<dbReference type="OrthoDB" id="5600252at2759"/>
<evidence type="ECO:0000256" key="8">
    <source>
        <dbReference type="ARBA" id="ARBA00022840"/>
    </source>
</evidence>
<dbReference type="Pfam" id="PF00270">
    <property type="entry name" value="DEAD"/>
    <property type="match status" value="1"/>
</dbReference>
<feature type="domain" description="Helicase C-terminal" evidence="15">
    <location>
        <begin position="1008"/>
        <end position="1187"/>
    </location>
</feature>
<evidence type="ECO:0000256" key="4">
    <source>
        <dbReference type="ARBA" id="ARBA00022640"/>
    </source>
</evidence>
<dbReference type="PANTHER" id="PTHR18934">
    <property type="entry name" value="ATP-DEPENDENT RNA HELICASE"/>
    <property type="match status" value="1"/>
</dbReference>
<dbReference type="FunFam" id="3.40.50.300:FF:000819">
    <property type="entry name" value="ATP dependent RNA helicase, putative"/>
    <property type="match status" value="1"/>
</dbReference>
<dbReference type="FunFam" id="1.20.120.1080:FF:000002">
    <property type="entry name" value="Putative ATP-dependent RNA helicase DHX36"/>
    <property type="match status" value="1"/>
</dbReference>
<evidence type="ECO:0000256" key="5">
    <source>
        <dbReference type="ARBA" id="ARBA00022741"/>
    </source>
</evidence>
<evidence type="ECO:0000256" key="3">
    <source>
        <dbReference type="ARBA" id="ARBA00022528"/>
    </source>
</evidence>
<keyword evidence="3" id="KW-0150">Chloroplast</keyword>
<feature type="compositionally biased region" description="Acidic residues" evidence="13">
    <location>
        <begin position="959"/>
        <end position="974"/>
    </location>
</feature>
<keyword evidence="10" id="KW-0809">Transit peptide</keyword>
<dbReference type="InterPro" id="IPR011545">
    <property type="entry name" value="DEAD/DEAH_box_helicase_dom"/>
</dbReference>
<evidence type="ECO:0000313" key="17">
    <source>
        <dbReference type="Proteomes" id="UP000245783"/>
    </source>
</evidence>
<dbReference type="InterPro" id="IPR027417">
    <property type="entry name" value="P-loop_NTPase"/>
</dbReference>
<feature type="region of interest" description="Disordered" evidence="13">
    <location>
        <begin position="389"/>
        <end position="480"/>
    </location>
</feature>
<feature type="domain" description="Helicase ATP-binding" evidence="14">
    <location>
        <begin position="736"/>
        <end position="906"/>
    </location>
</feature>
<keyword evidence="12" id="KW-0175">Coiled coil</keyword>
<keyword evidence="17" id="KW-1185">Reference proteome</keyword>
<dbReference type="CDD" id="cd18791">
    <property type="entry name" value="SF2_C_RHA"/>
    <property type="match status" value="1"/>
</dbReference>
<dbReference type="EMBL" id="KZ819354">
    <property type="protein sequence ID" value="PWN45735.1"/>
    <property type="molecule type" value="Genomic_DNA"/>
</dbReference>
<dbReference type="Pfam" id="PF21010">
    <property type="entry name" value="HA2_C"/>
    <property type="match status" value="1"/>
</dbReference>
<feature type="compositionally biased region" description="Low complexity" evidence="13">
    <location>
        <begin position="653"/>
        <end position="669"/>
    </location>
</feature>
<proteinExistence type="predicted"/>
<dbReference type="SMART" id="SM00490">
    <property type="entry name" value="HELICc"/>
    <property type="match status" value="1"/>
</dbReference>
<feature type="region of interest" description="Disordered" evidence="13">
    <location>
        <begin position="1"/>
        <end position="74"/>
    </location>
</feature>
<accession>A0A316WE96</accession>
<evidence type="ECO:0000256" key="6">
    <source>
        <dbReference type="ARBA" id="ARBA00022801"/>
    </source>
</evidence>
<dbReference type="GO" id="GO:0003723">
    <property type="term" value="F:RNA binding"/>
    <property type="evidence" value="ECO:0007669"/>
    <property type="project" value="UniProtKB-KW"/>
</dbReference>
<feature type="compositionally biased region" description="Basic and acidic residues" evidence="13">
    <location>
        <begin position="638"/>
        <end position="651"/>
    </location>
</feature>